<dbReference type="FunFam" id="2.120.10.100:FF:000001">
    <property type="entry name" value="Soluble calcium-activated nucleotidase 1"/>
    <property type="match status" value="1"/>
</dbReference>
<evidence type="ECO:0000256" key="9">
    <source>
        <dbReference type="ARBA" id="ARBA00025738"/>
    </source>
</evidence>
<feature type="binding site" evidence="12">
    <location>
        <position position="353"/>
    </location>
    <ligand>
        <name>Ca(2+)</name>
        <dbReference type="ChEBI" id="CHEBI:29108"/>
    </ligand>
</feature>
<dbReference type="Proteomes" id="UP000015103">
    <property type="component" value="Unassembled WGS sequence"/>
</dbReference>
<evidence type="ECO:0000256" key="12">
    <source>
        <dbReference type="PIRSR" id="PIRSR609283-1"/>
    </source>
</evidence>
<name>T1H852_RHOPR</name>
<dbReference type="STRING" id="13249.T1H852"/>
<comment type="catalytic activity">
    <reaction evidence="10">
        <text>a ribonucleoside 5'-triphosphate + 2 H2O = a ribonucleoside 5'-phosphate + 2 phosphate + 2 H(+)</text>
        <dbReference type="Rhea" id="RHEA:36795"/>
        <dbReference type="ChEBI" id="CHEBI:15377"/>
        <dbReference type="ChEBI" id="CHEBI:15378"/>
        <dbReference type="ChEBI" id="CHEBI:43474"/>
        <dbReference type="ChEBI" id="CHEBI:58043"/>
        <dbReference type="ChEBI" id="CHEBI:61557"/>
        <dbReference type="EC" id="3.6.1.5"/>
    </reaction>
    <physiologicalReaction direction="left-to-right" evidence="10">
        <dbReference type="Rhea" id="RHEA:36796"/>
    </physiologicalReaction>
</comment>
<dbReference type="PANTHER" id="PTHR13023">
    <property type="entry name" value="APYRASE"/>
    <property type="match status" value="1"/>
</dbReference>
<keyword evidence="6" id="KW-0378">Hydrolase</keyword>
<evidence type="ECO:0000256" key="5">
    <source>
        <dbReference type="ARBA" id="ARBA00022723"/>
    </source>
</evidence>
<proteinExistence type="inferred from homology"/>
<evidence type="ECO:0000256" key="6">
    <source>
        <dbReference type="ARBA" id="ARBA00022801"/>
    </source>
</evidence>
<dbReference type="GO" id="GO:0005509">
    <property type="term" value="F:calcium ion binding"/>
    <property type="evidence" value="ECO:0007669"/>
    <property type="project" value="InterPro"/>
</dbReference>
<evidence type="ECO:0000256" key="8">
    <source>
        <dbReference type="ARBA" id="ARBA00023240"/>
    </source>
</evidence>
<dbReference type="GO" id="GO:0090729">
    <property type="term" value="F:toxin activity"/>
    <property type="evidence" value="ECO:0007669"/>
    <property type="project" value="UniProtKB-KW"/>
</dbReference>
<dbReference type="FunCoup" id="T1H852">
    <property type="interactions" value="518"/>
</dbReference>
<dbReference type="AlphaFoldDB" id="T1H852"/>
<dbReference type="GO" id="GO:0004382">
    <property type="term" value="F:GDP phosphatase activity"/>
    <property type="evidence" value="ECO:0007669"/>
    <property type="project" value="TreeGrafter"/>
</dbReference>
<feature type="binding site" evidence="12">
    <location>
        <position position="176"/>
    </location>
    <ligand>
        <name>Ca(2+)</name>
        <dbReference type="ChEBI" id="CHEBI:29108"/>
    </ligand>
</feature>
<dbReference type="PANTHER" id="PTHR13023:SF3">
    <property type="entry name" value="SOLUBLE CALCIUM-ACTIVATED NUCLEOTIDASE 1"/>
    <property type="match status" value="1"/>
</dbReference>
<comment type="cofactor">
    <cofactor evidence="1 12">
        <name>Ca(2+)</name>
        <dbReference type="ChEBI" id="CHEBI:29108"/>
    </cofactor>
</comment>
<dbReference type="GO" id="GO:0030166">
    <property type="term" value="P:proteoglycan biosynthetic process"/>
    <property type="evidence" value="ECO:0007669"/>
    <property type="project" value="TreeGrafter"/>
</dbReference>
<evidence type="ECO:0000256" key="10">
    <source>
        <dbReference type="ARBA" id="ARBA00047297"/>
    </source>
</evidence>
<sequence>LMYSNIEEGEMFMALKDWRKAIRTPPSYRVAKRTLKIQTQCLTVVAIISALFLLTTFRSSDSSNFNEISENDKLTSDLVNSDYLIPVKAIRPYNTTYPVTKPVATGDETIFKIGVISDMDHSSLSKHESNTWRSRYKKGTLTWNSKSQTVSVKWDEAEPKMLKSKYSYSGRGMELSELVTFDGKLLSADDRTGIIYVIENENVYPWVVLLDGPGKIGKGFKSEWATVKDEHLFVGSVGKEWTTPQGEFVNNNPMWVKKISRFGEVTDIPWRNNYIALRKPFGITFPGYMWHEAGVWSDIHKKWFFLPRRMSSYIYNEKTDEEMGTNKLLIASENFKYIKIVDIGSVIPTRGFSSFKFLPNSKDEIIVAIKSLEVGNLTETFIVAFTIKGQILLNDTKIENHKYEGFEFI</sequence>
<dbReference type="InterPro" id="IPR036258">
    <property type="entry name" value="Apyrase_sf"/>
</dbReference>
<feature type="binding site" evidence="12">
    <location>
        <position position="223"/>
    </location>
    <ligand>
        <name>Ca(2+)</name>
        <dbReference type="ChEBI" id="CHEBI:29108"/>
    </ligand>
</feature>
<evidence type="ECO:0000313" key="13">
    <source>
        <dbReference type="EnsemblMetazoa" id="RPRC000189-PA"/>
    </source>
</evidence>
<evidence type="ECO:0000256" key="4">
    <source>
        <dbReference type="ARBA" id="ARBA00022656"/>
    </source>
</evidence>
<dbReference type="SUPFAM" id="SSF101887">
    <property type="entry name" value="Apyrase"/>
    <property type="match status" value="1"/>
</dbReference>
<dbReference type="VEuPathDB" id="VectorBase:RPRC000189"/>
<dbReference type="EMBL" id="ACPB03022627">
    <property type="status" value="NOT_ANNOTATED_CDS"/>
    <property type="molecule type" value="Genomic_DNA"/>
</dbReference>
<keyword evidence="4" id="KW-0800">Toxin</keyword>
<evidence type="ECO:0000256" key="3">
    <source>
        <dbReference type="ARBA" id="ARBA00022442"/>
    </source>
</evidence>
<organism evidence="13 14">
    <name type="scientific">Rhodnius prolixus</name>
    <name type="common">Triatomid bug</name>
    <dbReference type="NCBI Taxonomy" id="13249"/>
    <lineage>
        <taxon>Eukaryota</taxon>
        <taxon>Metazoa</taxon>
        <taxon>Ecdysozoa</taxon>
        <taxon>Arthropoda</taxon>
        <taxon>Hexapoda</taxon>
        <taxon>Insecta</taxon>
        <taxon>Pterygota</taxon>
        <taxon>Neoptera</taxon>
        <taxon>Paraneoptera</taxon>
        <taxon>Hemiptera</taxon>
        <taxon>Heteroptera</taxon>
        <taxon>Panheteroptera</taxon>
        <taxon>Cimicomorpha</taxon>
        <taxon>Reduviidae</taxon>
        <taxon>Triatominae</taxon>
        <taxon>Rhodnius</taxon>
    </lineage>
</organism>
<keyword evidence="14" id="KW-1185">Reference proteome</keyword>
<keyword evidence="5 12" id="KW-0479">Metal-binding</keyword>
<evidence type="ECO:0000256" key="7">
    <source>
        <dbReference type="ARBA" id="ARBA00022837"/>
    </source>
</evidence>
<protein>
    <recommendedName>
        <fullName evidence="11">Apyrase</fullName>
        <ecNumber evidence="2">3.6.1.5</ecNumber>
    </recommendedName>
</protein>
<dbReference type="InterPro" id="IPR009283">
    <property type="entry name" value="Apyrase"/>
</dbReference>
<feature type="binding site" evidence="12">
    <location>
        <position position="177"/>
    </location>
    <ligand>
        <name>Ca(2+)</name>
        <dbReference type="ChEBI" id="CHEBI:29108"/>
    </ligand>
</feature>
<dbReference type="GO" id="GO:0004050">
    <property type="term" value="F:apyrase activity"/>
    <property type="evidence" value="ECO:0007669"/>
    <property type="project" value="UniProtKB-EC"/>
</dbReference>
<dbReference type="Pfam" id="PF06079">
    <property type="entry name" value="Apyrase"/>
    <property type="match status" value="1"/>
</dbReference>
<feature type="binding site" evidence="12">
    <location>
        <position position="292"/>
    </location>
    <ligand>
        <name>Ca(2+)</name>
        <dbReference type="ChEBI" id="CHEBI:29108"/>
    </ligand>
</feature>
<evidence type="ECO:0000256" key="11">
    <source>
        <dbReference type="ARBA" id="ARBA00074431"/>
    </source>
</evidence>
<dbReference type="eggNOG" id="KOG4494">
    <property type="taxonomic scope" value="Eukaryota"/>
</dbReference>
<keyword evidence="7 12" id="KW-0106">Calcium</keyword>
<dbReference type="GO" id="GO:0045134">
    <property type="term" value="F:UDP phosphatase activity"/>
    <property type="evidence" value="ECO:0007669"/>
    <property type="project" value="TreeGrafter"/>
</dbReference>
<accession>T1H852</accession>
<reference evidence="13" key="1">
    <citation type="submission" date="2015-05" db="UniProtKB">
        <authorList>
            <consortium name="EnsemblMetazoa"/>
        </authorList>
    </citation>
    <scope>IDENTIFICATION</scope>
</reference>
<dbReference type="InParanoid" id="T1H852"/>
<evidence type="ECO:0000256" key="1">
    <source>
        <dbReference type="ARBA" id="ARBA00001913"/>
    </source>
</evidence>
<dbReference type="Gene3D" id="2.120.10.100">
    <property type="entry name" value="Apyrase"/>
    <property type="match status" value="1"/>
</dbReference>
<dbReference type="SMR" id="T1H852"/>
<keyword evidence="3" id="KW-1201">Platelet aggregation inhibiting toxin</keyword>
<dbReference type="OMA" id="TEGHYND"/>
<dbReference type="EnsemblMetazoa" id="RPRC000189-RA">
    <property type="protein sequence ID" value="RPRC000189-PA"/>
    <property type="gene ID" value="RPRC000189"/>
</dbReference>
<evidence type="ECO:0000313" key="14">
    <source>
        <dbReference type="Proteomes" id="UP000015103"/>
    </source>
</evidence>
<feature type="binding site" evidence="12">
    <location>
        <position position="404"/>
    </location>
    <ligand>
        <name>Ca(2+)</name>
        <dbReference type="ChEBI" id="CHEBI:29108"/>
    </ligand>
</feature>
<dbReference type="EC" id="3.6.1.5" evidence="2"/>
<dbReference type="HOGENOM" id="CLU_047493_0_0_1"/>
<keyword evidence="8" id="KW-1199">Hemostasis impairing toxin</keyword>
<comment type="similarity">
    <text evidence="9">Belongs to the apyrase family.</text>
</comment>
<evidence type="ECO:0000256" key="2">
    <source>
        <dbReference type="ARBA" id="ARBA00012148"/>
    </source>
</evidence>